<keyword evidence="4 12" id="KW-0812">Transmembrane</keyword>
<comment type="similarity">
    <text evidence="2">Belongs to the fatty acid desaturase type 2 family.</text>
</comment>
<name>A0A9X2BZ52_9BURK</name>
<dbReference type="AlphaFoldDB" id="A0A9X2BZ52"/>
<organism evidence="14 15">
    <name type="scientific">Scleromatobacter humisilvae</name>
    <dbReference type="NCBI Taxonomy" id="2897159"/>
    <lineage>
        <taxon>Bacteria</taxon>
        <taxon>Pseudomonadati</taxon>
        <taxon>Pseudomonadota</taxon>
        <taxon>Betaproteobacteria</taxon>
        <taxon>Burkholderiales</taxon>
        <taxon>Sphaerotilaceae</taxon>
        <taxon>Scleromatobacter</taxon>
    </lineage>
</organism>
<accession>A0A9X2BZ52</accession>
<keyword evidence="15" id="KW-1185">Reference proteome</keyword>
<evidence type="ECO:0000256" key="11">
    <source>
        <dbReference type="ARBA" id="ARBA00023160"/>
    </source>
</evidence>
<evidence type="ECO:0000256" key="4">
    <source>
        <dbReference type="ARBA" id="ARBA00022692"/>
    </source>
</evidence>
<sequence>MRIYNVAGWALIGVYALACMAGAPPAIGPWGGLAIAAAYFVVCWFVGGVYLSCVIHMGVAHRALDYQEWFIKTITVVNNLLFVYIDPVTWVNRHRLHHTFADREGDPNKLASDGFWRTLWLCLFPYETRLNVANDAILRTWPFRLVSNWAFAIAATVFNIWLLSVLVRDLRFALVMWITFRVFTLWINMVQNYWTHDRRYGYRRHDDERDNAMNIGEWLPVTITFSACLQNNHHHSPGLLRLSHDDAEYDFGFATVKAMRALGLVKASRTGVEIPEEVPLASLNF</sequence>
<evidence type="ECO:0000256" key="10">
    <source>
        <dbReference type="ARBA" id="ARBA00023136"/>
    </source>
</evidence>
<dbReference type="InterPro" id="IPR005804">
    <property type="entry name" value="FA_desaturase_dom"/>
</dbReference>
<keyword evidence="8" id="KW-0408">Iron</keyword>
<dbReference type="PANTHER" id="PTHR11351">
    <property type="entry name" value="ACYL-COA DESATURASE"/>
    <property type="match status" value="1"/>
</dbReference>
<feature type="domain" description="Fatty acid desaturase" evidence="13">
    <location>
        <begin position="60"/>
        <end position="239"/>
    </location>
</feature>
<dbReference type="GO" id="GO:0016020">
    <property type="term" value="C:membrane"/>
    <property type="evidence" value="ECO:0007669"/>
    <property type="project" value="UniProtKB-SubCell"/>
</dbReference>
<evidence type="ECO:0000256" key="3">
    <source>
        <dbReference type="ARBA" id="ARBA00022516"/>
    </source>
</evidence>
<evidence type="ECO:0000256" key="1">
    <source>
        <dbReference type="ARBA" id="ARBA00004141"/>
    </source>
</evidence>
<dbReference type="PANTHER" id="PTHR11351:SF31">
    <property type="entry name" value="DESATURASE 1, ISOFORM A-RELATED"/>
    <property type="match status" value="1"/>
</dbReference>
<dbReference type="EMBL" id="JAJLJH010000002">
    <property type="protein sequence ID" value="MCK9686298.1"/>
    <property type="molecule type" value="Genomic_DNA"/>
</dbReference>
<protein>
    <recommendedName>
        <fullName evidence="13">Fatty acid desaturase domain-containing protein</fullName>
    </recommendedName>
</protein>
<dbReference type="GO" id="GO:0006633">
    <property type="term" value="P:fatty acid biosynthetic process"/>
    <property type="evidence" value="ECO:0007669"/>
    <property type="project" value="UniProtKB-KW"/>
</dbReference>
<keyword evidence="6 12" id="KW-1133">Transmembrane helix</keyword>
<dbReference type="Proteomes" id="UP001139353">
    <property type="component" value="Unassembled WGS sequence"/>
</dbReference>
<comment type="subcellular location">
    <subcellularLocation>
        <location evidence="1">Membrane</location>
        <topology evidence="1">Multi-pass membrane protein</topology>
    </subcellularLocation>
</comment>
<gene>
    <name evidence="14" type="ORF">LPC04_11325</name>
</gene>
<keyword evidence="9" id="KW-0443">Lipid metabolism</keyword>
<evidence type="ECO:0000256" key="6">
    <source>
        <dbReference type="ARBA" id="ARBA00022989"/>
    </source>
</evidence>
<feature type="transmembrane region" description="Helical" evidence="12">
    <location>
        <begin position="7"/>
        <end position="27"/>
    </location>
</feature>
<evidence type="ECO:0000313" key="14">
    <source>
        <dbReference type="EMBL" id="MCK9686298.1"/>
    </source>
</evidence>
<evidence type="ECO:0000256" key="8">
    <source>
        <dbReference type="ARBA" id="ARBA00023004"/>
    </source>
</evidence>
<comment type="caution">
    <text evidence="14">The sequence shown here is derived from an EMBL/GenBank/DDBJ whole genome shotgun (WGS) entry which is preliminary data.</text>
</comment>
<dbReference type="GO" id="GO:0016717">
    <property type="term" value="F:oxidoreductase activity, acting on paired donors, with oxidation of a pair of donors resulting in the reduction of molecular oxygen to two molecules of water"/>
    <property type="evidence" value="ECO:0007669"/>
    <property type="project" value="InterPro"/>
</dbReference>
<keyword evidence="11" id="KW-0275">Fatty acid biosynthesis</keyword>
<evidence type="ECO:0000256" key="9">
    <source>
        <dbReference type="ARBA" id="ARBA00023098"/>
    </source>
</evidence>
<evidence type="ECO:0000256" key="12">
    <source>
        <dbReference type="SAM" id="Phobius"/>
    </source>
</evidence>
<proteinExistence type="inferred from homology"/>
<feature type="transmembrane region" description="Helical" evidence="12">
    <location>
        <begin position="174"/>
        <end position="194"/>
    </location>
</feature>
<evidence type="ECO:0000256" key="2">
    <source>
        <dbReference type="ARBA" id="ARBA00008749"/>
    </source>
</evidence>
<feature type="transmembrane region" description="Helical" evidence="12">
    <location>
        <begin position="33"/>
        <end position="57"/>
    </location>
</feature>
<dbReference type="RefSeq" id="WP_275682325.1">
    <property type="nucleotide sequence ID" value="NZ_JAJLJH010000002.1"/>
</dbReference>
<dbReference type="InterPro" id="IPR015876">
    <property type="entry name" value="Acyl-CoA_DS"/>
</dbReference>
<dbReference type="Pfam" id="PF00487">
    <property type="entry name" value="FA_desaturase"/>
    <property type="match status" value="1"/>
</dbReference>
<keyword evidence="7" id="KW-0560">Oxidoreductase</keyword>
<keyword evidence="3" id="KW-0444">Lipid biosynthesis</keyword>
<evidence type="ECO:0000313" key="15">
    <source>
        <dbReference type="Proteomes" id="UP001139353"/>
    </source>
</evidence>
<keyword evidence="5" id="KW-0276">Fatty acid metabolism</keyword>
<reference evidence="14" key="1">
    <citation type="submission" date="2021-11" db="EMBL/GenBank/DDBJ databases">
        <title>BS-T2-15 a new species belonging to the Comamonadaceae family isolated from the soil of a French oak forest.</title>
        <authorList>
            <person name="Mieszkin S."/>
            <person name="Alain K."/>
        </authorList>
    </citation>
    <scope>NUCLEOTIDE SEQUENCE</scope>
    <source>
        <strain evidence="14">BS-T2-15</strain>
    </source>
</reference>
<feature type="transmembrane region" description="Helical" evidence="12">
    <location>
        <begin position="149"/>
        <end position="167"/>
    </location>
</feature>
<keyword evidence="10 12" id="KW-0472">Membrane</keyword>
<evidence type="ECO:0000256" key="7">
    <source>
        <dbReference type="ARBA" id="ARBA00023002"/>
    </source>
</evidence>
<evidence type="ECO:0000256" key="5">
    <source>
        <dbReference type="ARBA" id="ARBA00022832"/>
    </source>
</evidence>
<evidence type="ECO:0000259" key="13">
    <source>
        <dbReference type="Pfam" id="PF00487"/>
    </source>
</evidence>